<dbReference type="Proteomes" id="UP000238312">
    <property type="component" value="Unassembled WGS sequence"/>
</dbReference>
<keyword evidence="2" id="KW-1185">Reference proteome</keyword>
<proteinExistence type="predicted"/>
<comment type="caution">
    <text evidence="1">The sequence shown here is derived from an EMBL/GenBank/DDBJ whole genome shotgun (WGS) entry which is preliminary data.</text>
</comment>
<organism evidence="1 2">
    <name type="scientific">Nonomuraea fuscirosea</name>
    <dbReference type="NCBI Taxonomy" id="1291556"/>
    <lineage>
        <taxon>Bacteria</taxon>
        <taxon>Bacillati</taxon>
        <taxon>Actinomycetota</taxon>
        <taxon>Actinomycetes</taxon>
        <taxon>Streptosporangiales</taxon>
        <taxon>Streptosporangiaceae</taxon>
        <taxon>Nonomuraea</taxon>
    </lineage>
</organism>
<dbReference type="AlphaFoldDB" id="A0A2T0MQF2"/>
<sequence length="114" mass="12410">MPVDEIPSGLRCEGQLVPAPAGRYDWLHLLLDGAEPGEEVDEVVWLHYENAVDPEWLRTAAGEPATRLPVTRTERLVQVRLPERPGLRVVAMTPAVAAVWAEASAPSLPGRGGR</sequence>
<protein>
    <submittedName>
        <fullName evidence="1">Uncharacterized protein</fullName>
    </submittedName>
</protein>
<dbReference type="RefSeq" id="WP_106247081.1">
    <property type="nucleotide sequence ID" value="NZ_JBFAIB010000005.1"/>
</dbReference>
<name>A0A2T0MQF2_9ACTN</name>
<dbReference type="EMBL" id="PVNG01000017">
    <property type="protein sequence ID" value="PRX60358.1"/>
    <property type="molecule type" value="Genomic_DNA"/>
</dbReference>
<evidence type="ECO:0000313" key="1">
    <source>
        <dbReference type="EMBL" id="PRX60358.1"/>
    </source>
</evidence>
<accession>A0A2T0MQF2</accession>
<gene>
    <name evidence="1" type="ORF">B0I32_117125</name>
</gene>
<reference evidence="1 2" key="1">
    <citation type="submission" date="2018-03" db="EMBL/GenBank/DDBJ databases">
        <title>Genomic Encyclopedia of Type Strains, Phase III (KMG-III): the genomes of soil and plant-associated and newly described type strains.</title>
        <authorList>
            <person name="Whitman W."/>
        </authorList>
    </citation>
    <scope>NUCLEOTIDE SEQUENCE [LARGE SCALE GENOMIC DNA]</scope>
    <source>
        <strain evidence="1 2">CGMCC 4.7104</strain>
    </source>
</reference>
<evidence type="ECO:0000313" key="2">
    <source>
        <dbReference type="Proteomes" id="UP000238312"/>
    </source>
</evidence>
<dbReference type="OrthoDB" id="4168016at2"/>